<keyword evidence="3 6" id="KW-0812">Transmembrane</keyword>
<dbReference type="GO" id="GO:0016020">
    <property type="term" value="C:membrane"/>
    <property type="evidence" value="ECO:0007669"/>
    <property type="project" value="UniProtKB-SubCell"/>
</dbReference>
<comment type="subcellular location">
    <subcellularLocation>
        <location evidence="1">Membrane</location>
        <topology evidence="1">Multi-pass membrane protein</topology>
    </subcellularLocation>
</comment>
<organism evidence="7 8">
    <name type="scientific">Nadsonia fulvescens var. elongata DSM 6958</name>
    <dbReference type="NCBI Taxonomy" id="857566"/>
    <lineage>
        <taxon>Eukaryota</taxon>
        <taxon>Fungi</taxon>
        <taxon>Dikarya</taxon>
        <taxon>Ascomycota</taxon>
        <taxon>Saccharomycotina</taxon>
        <taxon>Dipodascomycetes</taxon>
        <taxon>Dipodascales</taxon>
        <taxon>Dipodascales incertae sedis</taxon>
        <taxon>Nadsonia</taxon>
    </lineage>
</organism>
<dbReference type="SMART" id="SM01398">
    <property type="entry name" value="Cornichon"/>
    <property type="match status" value="1"/>
</dbReference>
<gene>
    <name evidence="7" type="ORF">NADFUDRAFT_44857</name>
</gene>
<feature type="transmembrane region" description="Helical" evidence="6">
    <location>
        <begin position="84"/>
        <end position="106"/>
    </location>
</feature>
<keyword evidence="4 6" id="KW-1133">Transmembrane helix</keyword>
<feature type="transmembrane region" description="Helical" evidence="6">
    <location>
        <begin position="27"/>
        <end position="55"/>
    </location>
</feature>
<evidence type="ECO:0000313" key="8">
    <source>
        <dbReference type="Proteomes" id="UP000095009"/>
    </source>
</evidence>
<dbReference type="Pfam" id="PF03311">
    <property type="entry name" value="Cornichon"/>
    <property type="match status" value="1"/>
</dbReference>
<keyword evidence="5 6" id="KW-0472">Membrane</keyword>
<reference evidence="7 8" key="1">
    <citation type="journal article" date="2016" name="Proc. Natl. Acad. Sci. U.S.A.">
        <title>Comparative genomics of biotechnologically important yeasts.</title>
        <authorList>
            <person name="Riley R."/>
            <person name="Haridas S."/>
            <person name="Wolfe K.H."/>
            <person name="Lopes M.R."/>
            <person name="Hittinger C.T."/>
            <person name="Goeker M."/>
            <person name="Salamov A.A."/>
            <person name="Wisecaver J.H."/>
            <person name="Long T.M."/>
            <person name="Calvey C.H."/>
            <person name="Aerts A.L."/>
            <person name="Barry K.W."/>
            <person name="Choi C."/>
            <person name="Clum A."/>
            <person name="Coughlan A.Y."/>
            <person name="Deshpande S."/>
            <person name="Douglass A.P."/>
            <person name="Hanson S.J."/>
            <person name="Klenk H.-P."/>
            <person name="LaButti K.M."/>
            <person name="Lapidus A."/>
            <person name="Lindquist E.A."/>
            <person name="Lipzen A.M."/>
            <person name="Meier-Kolthoff J.P."/>
            <person name="Ohm R.A."/>
            <person name="Otillar R.P."/>
            <person name="Pangilinan J.L."/>
            <person name="Peng Y."/>
            <person name="Rokas A."/>
            <person name="Rosa C.A."/>
            <person name="Scheuner C."/>
            <person name="Sibirny A.A."/>
            <person name="Slot J.C."/>
            <person name="Stielow J.B."/>
            <person name="Sun H."/>
            <person name="Kurtzman C.P."/>
            <person name="Blackwell M."/>
            <person name="Grigoriev I.V."/>
            <person name="Jeffries T.W."/>
        </authorList>
    </citation>
    <scope>NUCLEOTIDE SEQUENCE [LARGE SCALE GENOMIC DNA]</scope>
    <source>
        <strain evidence="7 8">DSM 6958</strain>
    </source>
</reference>
<dbReference type="OrthoDB" id="434393at2759"/>
<proteinExistence type="inferred from homology"/>
<evidence type="ECO:0000256" key="5">
    <source>
        <dbReference type="ARBA" id="ARBA00023136"/>
    </source>
</evidence>
<evidence type="ECO:0000256" key="6">
    <source>
        <dbReference type="SAM" id="Phobius"/>
    </source>
</evidence>
<protein>
    <submittedName>
        <fullName evidence="7">ER-derived vesicles protein ERV14</fullName>
    </submittedName>
</protein>
<dbReference type="STRING" id="857566.A0A1E3PSD2"/>
<evidence type="ECO:0000256" key="4">
    <source>
        <dbReference type="ARBA" id="ARBA00022989"/>
    </source>
</evidence>
<accession>A0A1E3PSD2</accession>
<comment type="similarity">
    <text evidence="2">Belongs to the cornichon family.</text>
</comment>
<name>A0A1E3PSD2_9ASCO</name>
<keyword evidence="8" id="KW-1185">Reference proteome</keyword>
<dbReference type="InterPro" id="IPR003377">
    <property type="entry name" value="Cornichon"/>
</dbReference>
<sequence length="109" mass="12701">MYSDLECDYINPVDLCNKINKYVLPEAAIQAFISVIFLINGYWISFLLNVPILAFNIHKIYKNTYLLDATEIFRTLGKHKKESFVKLGFSLILFFSYLYCMIVALVKDD</sequence>
<dbReference type="Proteomes" id="UP000095009">
    <property type="component" value="Unassembled WGS sequence"/>
</dbReference>
<dbReference type="GO" id="GO:0016192">
    <property type="term" value="P:vesicle-mediated transport"/>
    <property type="evidence" value="ECO:0007669"/>
    <property type="project" value="InterPro"/>
</dbReference>
<dbReference type="AlphaFoldDB" id="A0A1E3PSD2"/>
<dbReference type="PANTHER" id="PTHR12290">
    <property type="entry name" value="CORNICHON-RELATED"/>
    <property type="match status" value="1"/>
</dbReference>
<evidence type="ECO:0000313" key="7">
    <source>
        <dbReference type="EMBL" id="ODQ68240.1"/>
    </source>
</evidence>
<dbReference type="EMBL" id="KV454406">
    <property type="protein sequence ID" value="ODQ68240.1"/>
    <property type="molecule type" value="Genomic_DNA"/>
</dbReference>
<evidence type="ECO:0000256" key="3">
    <source>
        <dbReference type="ARBA" id="ARBA00022692"/>
    </source>
</evidence>
<evidence type="ECO:0000256" key="2">
    <source>
        <dbReference type="ARBA" id="ARBA00010095"/>
    </source>
</evidence>
<evidence type="ECO:0000256" key="1">
    <source>
        <dbReference type="ARBA" id="ARBA00004141"/>
    </source>
</evidence>